<evidence type="ECO:0000313" key="1">
    <source>
        <dbReference type="EMBL" id="ETW47097.1"/>
    </source>
</evidence>
<dbReference type="InterPro" id="IPR050410">
    <property type="entry name" value="CCR4/nocturin_mRNA_transcr"/>
</dbReference>
<reference evidence="1 2" key="1">
    <citation type="submission" date="2013-02" db="EMBL/GenBank/DDBJ databases">
        <title>The Genome Annotation of Plasmodium falciparum MaliPS096_E11.</title>
        <authorList>
            <consortium name="The Broad Institute Genome Sequencing Platform"/>
            <consortium name="The Broad Institute Genome Sequencing Center for Infectious Disease"/>
            <person name="Neafsey D."/>
            <person name="Hoffman S."/>
            <person name="Volkman S."/>
            <person name="Rosenthal P."/>
            <person name="Walker B."/>
            <person name="Young S.K."/>
            <person name="Zeng Q."/>
            <person name="Gargeya S."/>
            <person name="Fitzgerald M."/>
            <person name="Haas B."/>
            <person name="Abouelleil A."/>
            <person name="Allen A.W."/>
            <person name="Alvarado L."/>
            <person name="Arachchi H.M."/>
            <person name="Berlin A.M."/>
            <person name="Chapman S.B."/>
            <person name="Gainer-Dewar J."/>
            <person name="Goldberg J."/>
            <person name="Griggs A."/>
            <person name="Gujja S."/>
            <person name="Hansen M."/>
            <person name="Howarth C."/>
            <person name="Imamovic A."/>
            <person name="Ireland A."/>
            <person name="Larimer J."/>
            <person name="McCowan C."/>
            <person name="Murphy C."/>
            <person name="Pearson M."/>
            <person name="Poon T.W."/>
            <person name="Priest M."/>
            <person name="Roberts A."/>
            <person name="Saif S."/>
            <person name="Shea T."/>
            <person name="Sisk P."/>
            <person name="Sykes S."/>
            <person name="Wortman J."/>
            <person name="Nusbaum C."/>
            <person name="Birren B."/>
        </authorList>
    </citation>
    <scope>NUCLEOTIDE SEQUENCE [LARGE SCALE GENOMIC DNA]</scope>
    <source>
        <strain evidence="1 2">MaliPS096_E11</strain>
    </source>
</reference>
<evidence type="ECO:0000313" key="2">
    <source>
        <dbReference type="Proteomes" id="UP000030699"/>
    </source>
</evidence>
<dbReference type="EMBL" id="KI925614">
    <property type="protein sequence ID" value="ETW47097.1"/>
    <property type="molecule type" value="Genomic_DNA"/>
</dbReference>
<dbReference type="InterPro" id="IPR036691">
    <property type="entry name" value="Endo/exonu/phosph_ase_sf"/>
</dbReference>
<name>A0A024WIU2_PLAFA</name>
<dbReference type="SUPFAM" id="SSF56219">
    <property type="entry name" value="DNase I-like"/>
    <property type="match status" value="1"/>
</dbReference>
<dbReference type="PANTHER" id="PTHR12121:SF34">
    <property type="entry name" value="PROTEIN ANGEL"/>
    <property type="match status" value="1"/>
</dbReference>
<reference evidence="1 2" key="2">
    <citation type="submission" date="2013-02" db="EMBL/GenBank/DDBJ databases">
        <title>The Genome Sequence of Plasmodium falciparum MaliPS096_E11.</title>
        <authorList>
            <consortium name="The Broad Institute Genome Sequencing Platform"/>
            <consortium name="The Broad Institute Genome Sequencing Center for Infectious Disease"/>
            <person name="Neafsey D."/>
            <person name="Cheeseman I."/>
            <person name="Volkman S."/>
            <person name="Adams J."/>
            <person name="Walker B."/>
            <person name="Young S.K."/>
            <person name="Zeng Q."/>
            <person name="Gargeya S."/>
            <person name="Fitzgerald M."/>
            <person name="Haas B."/>
            <person name="Abouelleil A."/>
            <person name="Alvarado L."/>
            <person name="Arachchi H.M."/>
            <person name="Berlin A.M."/>
            <person name="Chapman S.B."/>
            <person name="Dewar J."/>
            <person name="Goldberg J."/>
            <person name="Griggs A."/>
            <person name="Gujja S."/>
            <person name="Hansen M."/>
            <person name="Howarth C."/>
            <person name="Imamovic A."/>
            <person name="Larimer J."/>
            <person name="McCowan C."/>
            <person name="Murphy C."/>
            <person name="Neiman D."/>
            <person name="Pearson M."/>
            <person name="Priest M."/>
            <person name="Roberts A."/>
            <person name="Saif S."/>
            <person name="Shea T."/>
            <person name="Sisk P."/>
            <person name="Sykes S."/>
            <person name="Wortman J."/>
            <person name="Nusbaum C."/>
            <person name="Birren B."/>
        </authorList>
    </citation>
    <scope>NUCLEOTIDE SEQUENCE [LARGE SCALE GENOMIC DNA]</scope>
    <source>
        <strain evidence="1 2">MaliPS096_E11</strain>
    </source>
</reference>
<gene>
    <name evidence="1" type="ORF">PFMALIP_04766</name>
</gene>
<dbReference type="Proteomes" id="UP000030699">
    <property type="component" value="Unassembled WGS sequence"/>
</dbReference>
<dbReference type="OrthoDB" id="10253982at2759"/>
<proteinExistence type="predicted"/>
<accession>A0A024WIU2</accession>
<dbReference type="GO" id="GO:0000175">
    <property type="term" value="F:3'-5'-RNA exonuclease activity"/>
    <property type="evidence" value="ECO:0007669"/>
    <property type="project" value="TreeGrafter"/>
</dbReference>
<organism evidence="1 2">
    <name type="scientific">Plasmodium falciparum MaliPS096_E11</name>
    <dbReference type="NCBI Taxonomy" id="1036727"/>
    <lineage>
        <taxon>Eukaryota</taxon>
        <taxon>Sar</taxon>
        <taxon>Alveolata</taxon>
        <taxon>Apicomplexa</taxon>
        <taxon>Aconoidasida</taxon>
        <taxon>Haemosporida</taxon>
        <taxon>Plasmodiidae</taxon>
        <taxon>Plasmodium</taxon>
        <taxon>Plasmodium (Laverania)</taxon>
    </lineage>
</organism>
<sequence length="839" mass="100215">MLDKPSCVISSYVRKILIRSTLLKNEYKILEYSFIRKCIYIRNENSPKKFLNIDIRNFVNIINNISDKGVHKEIINIPSVRNIKSGEKKEKDTDKIKHIKENNINNNLISNNINDNLYYKQDKFIGSKKLPINYIKKINNNNNKNNNKNNYNNNNIIFKYHSSFHNYNIKKYTIKTFHNLVFNINEECTMENKFLGKYEDNNILYEKDVKNNYDEVNSEYEENTLIKSDLRKEKSKYIFKEFSVFSFNILANSLVDYKYDNNGYNIMQWMNRKKWIHQNIMNKLSDIICLQEIEESYFIELKNELEKLHFKGLFLKKKKDTCKDGICIFYNTKVFELLFFDEVIYDKSCLLKKWHVGLIIALRNIISKRIDHFEEFHENNMNKKNYKNECDRILQNSNTHMNNNKNNNNNNNNNNKNNCNIFNMCDDIVIVSNTHLIFDSYKGDVKLYQICYMTYRLILMMKKCINYIKKRKKGNDNTNSDTSSSSCYNYKNDLSLCPKDDTFLKPCIIVCGDFNITPNSLLYYFIVNRFINLKHINLKYLSGQYLMFNKQYYFYNYLKGIEITKMFDDNIVNDLKYGCSNKLPEQIKKEPLFLIFKDEQILNEEYLLNLINKSNTNKNEKNNNNNNNNNFDCYMDNYNSFEDASYNIKNKDTQNEIYHNYRKRSNDMLSIKGKIKNINNINNINNNNDNNEKKGSYVIQINEKERNVHMNLNEEHNNNILDNEEEDFILYYPLYFKSIYNKSTDNIVEKSCYKYDSIDTLNNLENNLMLCQIPFTVFHGKQKGCVDYIFYSYKNLKQVSYTNLPTFDKLAKYGCLPNQKYASSDHLYLHATLIRTIEE</sequence>
<dbReference type="PANTHER" id="PTHR12121">
    <property type="entry name" value="CARBON CATABOLITE REPRESSOR PROTEIN 4"/>
    <property type="match status" value="1"/>
</dbReference>
<evidence type="ECO:0008006" key="3">
    <source>
        <dbReference type="Google" id="ProtNLM"/>
    </source>
</evidence>
<dbReference type="AlphaFoldDB" id="A0A024WIU2"/>
<dbReference type="Gene3D" id="3.60.10.10">
    <property type="entry name" value="Endonuclease/exonuclease/phosphatase"/>
    <property type="match status" value="1"/>
</dbReference>
<protein>
    <recommendedName>
        <fullName evidence="3">Endonuclease/exonuclease/phosphatase domain-containing protein</fullName>
    </recommendedName>
</protein>